<reference evidence="2" key="1">
    <citation type="submission" date="2023-07" db="EMBL/GenBank/DDBJ databases">
        <title>Genome content predicts the carbon catabolic preferences of heterotrophic bacteria.</title>
        <authorList>
            <person name="Gralka M."/>
        </authorList>
    </citation>
    <scope>NUCLEOTIDE SEQUENCE</scope>
    <source>
        <strain evidence="2">C2R13</strain>
    </source>
</reference>
<dbReference type="AlphaFoldDB" id="A0AAP4U308"/>
<name>A0AAP4U308_9GAMM</name>
<protein>
    <submittedName>
        <fullName evidence="2">Uncharacterized protein</fullName>
    </submittedName>
</protein>
<evidence type="ECO:0000256" key="1">
    <source>
        <dbReference type="SAM" id="SignalP"/>
    </source>
</evidence>
<dbReference type="RefSeq" id="WP_303595363.1">
    <property type="nucleotide sequence ID" value="NZ_JAUORK010000029.1"/>
</dbReference>
<evidence type="ECO:0000313" key="3">
    <source>
        <dbReference type="Proteomes" id="UP001170481"/>
    </source>
</evidence>
<keyword evidence="1" id="KW-0732">Signal</keyword>
<gene>
    <name evidence="2" type="ORF">Q4535_16200</name>
</gene>
<feature type="chain" id="PRO_5042971024" evidence="1">
    <location>
        <begin position="34"/>
        <end position="212"/>
    </location>
</feature>
<evidence type="ECO:0000313" key="2">
    <source>
        <dbReference type="EMBL" id="MDO6673646.1"/>
    </source>
</evidence>
<accession>A0AAP4U308</accession>
<proteinExistence type="predicted"/>
<sequence length="212" mass="22857">MMMESCGSVSRQISRRLLRGLLVATLVSGMPLAAVQAEESPNAVASSSDGQAPRAQVIADPATPSLPPAAKANNSIFRCVQSGVPTWQQQPCQQGDTPVTLDDSLTVVPAADVIEETSGEDPTAQRLAREKKRALAAREESQRQYRIRSALEDGYLVQGMSEAQAISLLGKPSDISETIADDTSCRLLNWWEDVRVQFCNDEAVSITANQLD</sequence>
<comment type="caution">
    <text evidence="2">The sequence shown here is derived from an EMBL/GenBank/DDBJ whole genome shotgun (WGS) entry which is preliminary data.</text>
</comment>
<dbReference type="Proteomes" id="UP001170481">
    <property type="component" value="Unassembled WGS sequence"/>
</dbReference>
<organism evidence="2 3">
    <name type="scientific">Cobetia amphilecti</name>
    <dbReference type="NCBI Taxonomy" id="1055104"/>
    <lineage>
        <taxon>Bacteria</taxon>
        <taxon>Pseudomonadati</taxon>
        <taxon>Pseudomonadota</taxon>
        <taxon>Gammaproteobacteria</taxon>
        <taxon>Oceanospirillales</taxon>
        <taxon>Halomonadaceae</taxon>
        <taxon>Cobetia</taxon>
    </lineage>
</organism>
<feature type="signal peptide" evidence="1">
    <location>
        <begin position="1"/>
        <end position="33"/>
    </location>
</feature>
<dbReference type="EMBL" id="JAUORK010000029">
    <property type="protein sequence ID" value="MDO6673646.1"/>
    <property type="molecule type" value="Genomic_DNA"/>
</dbReference>